<comment type="caution">
    <text evidence="1">The sequence shown here is derived from an EMBL/GenBank/DDBJ whole genome shotgun (WGS) entry which is preliminary data.</text>
</comment>
<organism evidence="1 2">
    <name type="scientific">Scortum barcoo</name>
    <name type="common">barcoo grunter</name>
    <dbReference type="NCBI Taxonomy" id="214431"/>
    <lineage>
        <taxon>Eukaryota</taxon>
        <taxon>Metazoa</taxon>
        <taxon>Chordata</taxon>
        <taxon>Craniata</taxon>
        <taxon>Vertebrata</taxon>
        <taxon>Euteleostomi</taxon>
        <taxon>Actinopterygii</taxon>
        <taxon>Neopterygii</taxon>
        <taxon>Teleostei</taxon>
        <taxon>Neoteleostei</taxon>
        <taxon>Acanthomorphata</taxon>
        <taxon>Eupercaria</taxon>
        <taxon>Centrarchiformes</taxon>
        <taxon>Terapontoidei</taxon>
        <taxon>Terapontidae</taxon>
        <taxon>Scortum</taxon>
    </lineage>
</organism>
<evidence type="ECO:0000313" key="2">
    <source>
        <dbReference type="Proteomes" id="UP000831701"/>
    </source>
</evidence>
<reference evidence="1" key="1">
    <citation type="submission" date="2022-04" db="EMBL/GenBank/DDBJ databases">
        <title>Jade perch genome.</title>
        <authorList>
            <person name="Chao B."/>
        </authorList>
    </citation>
    <scope>NUCLEOTIDE SEQUENCE</scope>
    <source>
        <strain evidence="1">CB-2022</strain>
    </source>
</reference>
<proteinExistence type="predicted"/>
<protein>
    <submittedName>
        <fullName evidence="1">Uncharacterized protein</fullName>
    </submittedName>
</protein>
<dbReference type="Proteomes" id="UP000831701">
    <property type="component" value="Chromosome 14"/>
</dbReference>
<keyword evidence="2" id="KW-1185">Reference proteome</keyword>
<name>A0ACB8W4X0_9TELE</name>
<evidence type="ECO:0000313" key="1">
    <source>
        <dbReference type="EMBL" id="KAI3362700.1"/>
    </source>
</evidence>
<sequence>MCRCCAALLPSLPHGSFVYFFAPPKGLLGFFLNAVTIVAFLKVRELRTPSNFLVFSLAMADMGISMNATVAAFSSFLRYWPYGSEGCQTHGFHGFVTALASIHFIAAIAWDRYHQYCTRTKLQWSSAITLAVFVWLFAAFWSAMPLIGWGEYDYEPLRTCCTLDYSKGDRNYVSYLIPMSIFNMAIQVFVVMSSYQSIAQKFKKTGNPRFNPSTPLKTMLLCWGPYGVLAFYAAVENANLVSPKLRMMAPILAKTSPTFNVFLYALGNENYRGGIWQFLTGEKIDSPPIENKAHSQWQAYSVDFRILAAASGWDSLALKGIFYKGLAEKIKDELSLRDEPDSLDSLISLAIRIDNRLRERQRERGTLMPKLAQPASASPPLPLSFAPTPHSPLPVALPSVSEEPMQLGRAKLSPAERLRRMQGRIVFVLWMFRPPFGILPKSLGSPINEGVLVSRTPSLSTSLDTSKQLTVPGILLLRQSSLPLSALIDSGADDNFIDAELASQANLTFEPLVTPKIVNALDGRLLASVTHQTAPVTLLLSGNHRETLSLLVISSPSYPLVLGLPWLKAHNPNIDWSTCTITSWSPFCLANCLHSASPSPPPLEPTISEVPDLSSVPSVYHDLAPVFSKAKATSLPPHRPYDCPIDLLPGASLPTSRLYNLSRPEREAMEKYISESLACRPDQTLLISTRRWILFFVEKKDKTLRPCIDFRGLNDITIKNKYPLPLIDPAFEPFHQATIFSKLDLRNAYHLVRIREWR</sequence>
<dbReference type="EMBL" id="CM041544">
    <property type="protein sequence ID" value="KAI3362700.1"/>
    <property type="molecule type" value="Genomic_DNA"/>
</dbReference>
<accession>A0ACB8W4X0</accession>
<gene>
    <name evidence="1" type="ORF">L3Q82_001767</name>
</gene>